<organism evidence="12 13">
    <name type="scientific">Eiseniibacteriota bacterium</name>
    <dbReference type="NCBI Taxonomy" id="2212470"/>
    <lineage>
        <taxon>Bacteria</taxon>
        <taxon>Candidatus Eiseniibacteriota</taxon>
    </lineage>
</organism>
<comment type="function">
    <text evidence="1 11">Transaldolase is important for the balance of metabolites in the pentose-phosphate pathway.</text>
</comment>
<keyword evidence="7 11" id="KW-0808">Transferase</keyword>
<dbReference type="SUPFAM" id="SSF51569">
    <property type="entry name" value="Aldolase"/>
    <property type="match status" value="1"/>
</dbReference>
<dbReference type="NCBIfam" id="NF002881">
    <property type="entry name" value="PRK03343.1"/>
    <property type="match status" value="1"/>
</dbReference>
<name>A0A538TJW1_UNCEI</name>
<dbReference type="Gene3D" id="3.20.20.70">
    <property type="entry name" value="Aldolase class I"/>
    <property type="match status" value="1"/>
</dbReference>
<keyword evidence="6 11" id="KW-0963">Cytoplasm</keyword>
<comment type="pathway">
    <text evidence="3 11">Carbohydrate degradation; pentose phosphate pathway; D-glyceraldehyde 3-phosphate and beta-D-fructose 6-phosphate from D-ribose 5-phosphate and D-xylulose 5-phosphate (non-oxidative stage): step 2/3.</text>
</comment>
<evidence type="ECO:0000256" key="2">
    <source>
        <dbReference type="ARBA" id="ARBA00004496"/>
    </source>
</evidence>
<dbReference type="InterPro" id="IPR013785">
    <property type="entry name" value="Aldolase_TIM"/>
</dbReference>
<dbReference type="NCBIfam" id="TIGR00876">
    <property type="entry name" value="tal_mycobact"/>
    <property type="match status" value="1"/>
</dbReference>
<dbReference type="GO" id="GO:0005975">
    <property type="term" value="P:carbohydrate metabolic process"/>
    <property type="evidence" value="ECO:0007669"/>
    <property type="project" value="InterPro"/>
</dbReference>
<dbReference type="EC" id="2.2.1.2" evidence="5 11"/>
<dbReference type="PANTHER" id="PTHR10683">
    <property type="entry name" value="TRANSALDOLASE"/>
    <property type="match status" value="1"/>
</dbReference>
<comment type="subcellular location">
    <subcellularLocation>
        <location evidence="2 11">Cytoplasm</location>
    </subcellularLocation>
</comment>
<dbReference type="GO" id="GO:0005737">
    <property type="term" value="C:cytoplasm"/>
    <property type="evidence" value="ECO:0007669"/>
    <property type="project" value="UniProtKB-SubCell"/>
</dbReference>
<evidence type="ECO:0000256" key="3">
    <source>
        <dbReference type="ARBA" id="ARBA00004857"/>
    </source>
</evidence>
<dbReference type="Pfam" id="PF00923">
    <property type="entry name" value="TAL_FSA"/>
    <property type="match status" value="1"/>
</dbReference>
<dbReference type="HAMAP" id="MF_00493">
    <property type="entry name" value="Transaldolase_2"/>
    <property type="match status" value="1"/>
</dbReference>
<protein>
    <recommendedName>
        <fullName evidence="5 11">Transaldolase</fullName>
        <ecNumber evidence="5 11">2.2.1.2</ecNumber>
    </recommendedName>
</protein>
<evidence type="ECO:0000256" key="9">
    <source>
        <dbReference type="ARBA" id="ARBA00023270"/>
    </source>
</evidence>
<dbReference type="PROSITE" id="PS01054">
    <property type="entry name" value="TRANSALDOLASE_1"/>
    <property type="match status" value="1"/>
</dbReference>
<feature type="active site" description="Schiff-base intermediate with substrate" evidence="11">
    <location>
        <position position="134"/>
    </location>
</feature>
<evidence type="ECO:0000256" key="4">
    <source>
        <dbReference type="ARBA" id="ARBA00008426"/>
    </source>
</evidence>
<dbReference type="InterPro" id="IPR004732">
    <property type="entry name" value="Transaldolase_2"/>
</dbReference>
<dbReference type="InterPro" id="IPR018225">
    <property type="entry name" value="Transaldolase_AS"/>
</dbReference>
<evidence type="ECO:0000256" key="11">
    <source>
        <dbReference type="HAMAP-Rule" id="MF_00493"/>
    </source>
</evidence>
<reference evidence="12 13" key="1">
    <citation type="journal article" date="2019" name="Nat. Microbiol.">
        <title>Mediterranean grassland soil C-N compound turnover is dependent on rainfall and depth, and is mediated by genomically divergent microorganisms.</title>
        <authorList>
            <person name="Diamond S."/>
            <person name="Andeer P.F."/>
            <person name="Li Z."/>
            <person name="Crits-Christoph A."/>
            <person name="Burstein D."/>
            <person name="Anantharaman K."/>
            <person name="Lane K.R."/>
            <person name="Thomas B.C."/>
            <person name="Pan C."/>
            <person name="Northen T.R."/>
            <person name="Banfield J.F."/>
        </authorList>
    </citation>
    <scope>NUCLEOTIDE SEQUENCE [LARGE SCALE GENOMIC DNA]</scope>
    <source>
        <strain evidence="12">WS_9</strain>
    </source>
</reference>
<dbReference type="PANTHER" id="PTHR10683:SF31">
    <property type="entry name" value="TRANSALDOLASE"/>
    <property type="match status" value="1"/>
</dbReference>
<gene>
    <name evidence="11 12" type="primary">tal</name>
    <name evidence="12" type="ORF">E6K79_09330</name>
</gene>
<dbReference type="Proteomes" id="UP000317691">
    <property type="component" value="Unassembled WGS sequence"/>
</dbReference>
<dbReference type="PIRSF" id="PIRSF036915">
    <property type="entry name" value="Trnald_Bac_Plnt"/>
    <property type="match status" value="1"/>
</dbReference>
<evidence type="ECO:0000256" key="1">
    <source>
        <dbReference type="ARBA" id="ARBA00003518"/>
    </source>
</evidence>
<accession>A0A538TJW1</accession>
<dbReference type="GO" id="GO:0004801">
    <property type="term" value="F:transaldolase activity"/>
    <property type="evidence" value="ECO:0007669"/>
    <property type="project" value="UniProtKB-UniRule"/>
</dbReference>
<dbReference type="AlphaFoldDB" id="A0A538TJW1"/>
<dbReference type="InterPro" id="IPR001585">
    <property type="entry name" value="TAL/FSA"/>
</dbReference>
<keyword evidence="9 11" id="KW-0704">Schiff base</keyword>
<evidence type="ECO:0000256" key="5">
    <source>
        <dbReference type="ARBA" id="ARBA00013151"/>
    </source>
</evidence>
<evidence type="ECO:0000256" key="6">
    <source>
        <dbReference type="ARBA" id="ARBA00022490"/>
    </source>
</evidence>
<evidence type="ECO:0000256" key="10">
    <source>
        <dbReference type="ARBA" id="ARBA00048810"/>
    </source>
</evidence>
<comment type="caution">
    <text evidence="12">The sequence shown here is derived from an EMBL/GenBank/DDBJ whole genome shotgun (WGS) entry which is preliminary data.</text>
</comment>
<sequence length="373" mass="40608">MHELGQSVWLDNINDGLIQSGELARLIAEGSVYGVTSNPTIFKNAIAGDQFTYPTEIARLANMGKSPAEIFDELAFRDISRTADLLADTFRRGSGRDGFVSLEVAPALSGDTAATVAEAKRLWKLVQRPNLFVKVPGTPQGIPAIEELIADGVSINVTLIFSRPQYTAVAAAYRRGIERRIKAGLPLDALHSVASVFVSRLDTSVDKELETRAAAAPDAAARERYLTLRGAAAVANALDIWEEYRSQFFGAVFGPLRSKGARPQWVLWASTGTKNPAYSDIKYVEELAGPDSINTMPRETLDAYLDHGSPSGNRLDPRLDTARKTRHALADAGISIEEHSKKLLDDGVGAFARSFDEMMAVIRERSAALAHRR</sequence>
<dbReference type="CDD" id="cd00955">
    <property type="entry name" value="Transaldolase_like"/>
    <property type="match status" value="1"/>
</dbReference>
<keyword evidence="8 11" id="KW-0570">Pentose shunt</keyword>
<dbReference type="PROSITE" id="PS00958">
    <property type="entry name" value="TRANSALDOLASE_2"/>
    <property type="match status" value="1"/>
</dbReference>
<dbReference type="GO" id="GO:0006098">
    <property type="term" value="P:pentose-phosphate shunt"/>
    <property type="evidence" value="ECO:0007669"/>
    <property type="project" value="UniProtKB-UniRule"/>
</dbReference>
<proteinExistence type="inferred from homology"/>
<dbReference type="UniPathway" id="UPA00115">
    <property type="reaction ID" value="UER00414"/>
</dbReference>
<comment type="similarity">
    <text evidence="4 11">Belongs to the transaldolase family. Type 2 subfamily.</text>
</comment>
<comment type="catalytic activity">
    <reaction evidence="10 11">
        <text>D-sedoheptulose 7-phosphate + D-glyceraldehyde 3-phosphate = D-erythrose 4-phosphate + beta-D-fructose 6-phosphate</text>
        <dbReference type="Rhea" id="RHEA:17053"/>
        <dbReference type="ChEBI" id="CHEBI:16897"/>
        <dbReference type="ChEBI" id="CHEBI:57483"/>
        <dbReference type="ChEBI" id="CHEBI:57634"/>
        <dbReference type="ChEBI" id="CHEBI:59776"/>
        <dbReference type="EC" id="2.2.1.2"/>
    </reaction>
</comment>
<evidence type="ECO:0000256" key="8">
    <source>
        <dbReference type="ARBA" id="ARBA00023126"/>
    </source>
</evidence>
<evidence type="ECO:0000313" key="12">
    <source>
        <dbReference type="EMBL" id="TMQ63911.1"/>
    </source>
</evidence>
<dbReference type="EMBL" id="VBOZ01000029">
    <property type="protein sequence ID" value="TMQ63911.1"/>
    <property type="molecule type" value="Genomic_DNA"/>
</dbReference>
<evidence type="ECO:0000256" key="7">
    <source>
        <dbReference type="ARBA" id="ARBA00022679"/>
    </source>
</evidence>
<evidence type="ECO:0000313" key="13">
    <source>
        <dbReference type="Proteomes" id="UP000317691"/>
    </source>
</evidence>